<dbReference type="EMBL" id="JBELQB010000006">
    <property type="protein sequence ID" value="MFL9837729.1"/>
    <property type="molecule type" value="Genomic_DNA"/>
</dbReference>
<keyword evidence="1" id="KW-0472">Membrane</keyword>
<keyword evidence="3" id="KW-1185">Reference proteome</keyword>
<dbReference type="Proteomes" id="UP001629059">
    <property type="component" value="Unassembled WGS sequence"/>
</dbReference>
<evidence type="ECO:0000313" key="3">
    <source>
        <dbReference type="Proteomes" id="UP001629059"/>
    </source>
</evidence>
<feature type="transmembrane region" description="Helical" evidence="1">
    <location>
        <begin position="21"/>
        <end position="38"/>
    </location>
</feature>
<evidence type="ECO:0000256" key="1">
    <source>
        <dbReference type="SAM" id="Phobius"/>
    </source>
</evidence>
<accession>A0ABW8YC47</accession>
<evidence type="ECO:0000313" key="2">
    <source>
        <dbReference type="EMBL" id="MFL9837729.1"/>
    </source>
</evidence>
<protein>
    <submittedName>
        <fullName evidence="2">Uncharacterized protein</fullName>
    </submittedName>
</protein>
<proteinExistence type="predicted"/>
<gene>
    <name evidence="2" type="ORF">ABS768_09490</name>
</gene>
<feature type="transmembrane region" description="Helical" evidence="1">
    <location>
        <begin position="44"/>
        <end position="66"/>
    </location>
</feature>
<comment type="caution">
    <text evidence="2">The sequence shown here is derived from an EMBL/GenBank/DDBJ whole genome shotgun (WGS) entry which is preliminary data.</text>
</comment>
<reference evidence="2 3" key="1">
    <citation type="submission" date="2024-06" db="EMBL/GenBank/DDBJ databases">
        <authorList>
            <person name="Kaempfer P."/>
            <person name="Viver T."/>
        </authorList>
    </citation>
    <scope>NUCLEOTIDE SEQUENCE [LARGE SCALE GENOMIC DNA]</scope>
    <source>
        <strain evidence="2 3">ST-75</strain>
    </source>
</reference>
<dbReference type="RefSeq" id="WP_408074732.1">
    <property type="nucleotide sequence ID" value="NZ_JBELQB010000006.1"/>
</dbReference>
<keyword evidence="1" id="KW-1133">Transmembrane helix</keyword>
<organism evidence="2 3">
    <name type="scientific">Flavobacterium rhizophilum</name>
    <dbReference type="NCBI Taxonomy" id="3163296"/>
    <lineage>
        <taxon>Bacteria</taxon>
        <taxon>Pseudomonadati</taxon>
        <taxon>Bacteroidota</taxon>
        <taxon>Flavobacteriia</taxon>
        <taxon>Flavobacteriales</taxon>
        <taxon>Flavobacteriaceae</taxon>
        <taxon>Flavobacterium</taxon>
    </lineage>
</organism>
<keyword evidence="1" id="KW-0812">Transmembrane</keyword>
<name>A0ABW8YC47_9FLAO</name>
<sequence>MVLVLGIITVKHGIDKVDFRKLNFGLTIIAALIICRFFDTNMTFAVRGVLFVCVGIGFFIANSMLVKKRRANVLNMTDDEN</sequence>